<protein>
    <recommendedName>
        <fullName evidence="2">Preprotein translocase subunit SecB</fullName>
    </recommendedName>
</protein>
<evidence type="ECO:0008006" key="2">
    <source>
        <dbReference type="Google" id="ProtNLM"/>
    </source>
</evidence>
<name>A0A645GWW6_9ZZZZ</name>
<dbReference type="AlphaFoldDB" id="A0A645GWW6"/>
<evidence type="ECO:0000313" key="1">
    <source>
        <dbReference type="EMBL" id="MPN31197.1"/>
    </source>
</evidence>
<organism evidence="1">
    <name type="scientific">bioreactor metagenome</name>
    <dbReference type="NCBI Taxonomy" id="1076179"/>
    <lineage>
        <taxon>unclassified sequences</taxon>
        <taxon>metagenomes</taxon>
        <taxon>ecological metagenomes</taxon>
    </lineage>
</organism>
<proteinExistence type="predicted"/>
<comment type="caution">
    <text evidence="1">The sequence shown here is derived from an EMBL/GenBank/DDBJ whole genome shotgun (WGS) entry which is preliminary data.</text>
</comment>
<accession>A0A645GWW6</accession>
<sequence length="154" mass="17220">MKLAMSDKLSFDPEKVILTEFKMLKGKVDTPEFFNSKSIKNFTVDNSLTLSFNIEKGLAKAEYSIDIESDSENLNQSESKGSFHFVFIYLIDNLDVLAVVDKNQRISLDPFLANALASITYSTSRGILMMKLQGTALKNFILPIINPSKLIAKS</sequence>
<dbReference type="EMBL" id="VSSQ01082644">
    <property type="protein sequence ID" value="MPN31197.1"/>
    <property type="molecule type" value="Genomic_DNA"/>
</dbReference>
<gene>
    <name evidence="1" type="ORF">SDC9_178671</name>
</gene>
<reference evidence="1" key="1">
    <citation type="submission" date="2019-08" db="EMBL/GenBank/DDBJ databases">
        <authorList>
            <person name="Kucharzyk K."/>
            <person name="Murdoch R.W."/>
            <person name="Higgins S."/>
            <person name="Loffler F."/>
        </authorList>
    </citation>
    <scope>NUCLEOTIDE SEQUENCE</scope>
</reference>